<evidence type="ECO:0008006" key="4">
    <source>
        <dbReference type="Google" id="ProtNLM"/>
    </source>
</evidence>
<dbReference type="AlphaFoldDB" id="A0A558BV71"/>
<comment type="caution">
    <text evidence="2">The sequence shown here is derived from an EMBL/GenBank/DDBJ whole genome shotgun (WGS) entry which is preliminary data.</text>
</comment>
<dbReference type="Proteomes" id="UP000317624">
    <property type="component" value="Unassembled WGS sequence"/>
</dbReference>
<feature type="signal peptide" evidence="1">
    <location>
        <begin position="1"/>
        <end position="16"/>
    </location>
</feature>
<dbReference type="EMBL" id="VMRJ01000003">
    <property type="protein sequence ID" value="TVT40414.1"/>
    <property type="molecule type" value="Genomic_DNA"/>
</dbReference>
<proteinExistence type="predicted"/>
<evidence type="ECO:0000313" key="2">
    <source>
        <dbReference type="EMBL" id="TVT40414.1"/>
    </source>
</evidence>
<keyword evidence="1" id="KW-0732">Signal</keyword>
<accession>A0A558BV71</accession>
<reference evidence="2 3" key="1">
    <citation type="submission" date="2019-07" db="EMBL/GenBank/DDBJ databases">
        <title>Hymenobacter sp. straun FUR1 Genome sequencing and assembly.</title>
        <authorList>
            <person name="Chhetri G."/>
        </authorList>
    </citation>
    <scope>NUCLEOTIDE SEQUENCE [LARGE SCALE GENOMIC DNA]</scope>
    <source>
        <strain evidence="2 3">Fur1</strain>
    </source>
</reference>
<evidence type="ECO:0000313" key="3">
    <source>
        <dbReference type="Proteomes" id="UP000317624"/>
    </source>
</evidence>
<name>A0A558BV71_9BACT</name>
<protein>
    <recommendedName>
        <fullName evidence="4">LPS export ABC transporter periplasmic protein LptC</fullName>
    </recommendedName>
</protein>
<dbReference type="RefSeq" id="WP_144848308.1">
    <property type="nucleotide sequence ID" value="NZ_VMRJ01000003.1"/>
</dbReference>
<organism evidence="2 3">
    <name type="scientific">Hymenobacter setariae</name>
    <dbReference type="NCBI Taxonomy" id="2594794"/>
    <lineage>
        <taxon>Bacteria</taxon>
        <taxon>Pseudomonadati</taxon>
        <taxon>Bacteroidota</taxon>
        <taxon>Cytophagia</taxon>
        <taxon>Cytophagales</taxon>
        <taxon>Hymenobacteraceae</taxon>
        <taxon>Hymenobacter</taxon>
    </lineage>
</organism>
<dbReference type="OrthoDB" id="794757at2"/>
<dbReference type="PROSITE" id="PS51257">
    <property type="entry name" value="PROKAR_LIPOPROTEIN"/>
    <property type="match status" value="1"/>
</dbReference>
<feature type="chain" id="PRO_5035204182" description="LPS export ABC transporter periplasmic protein LptC" evidence="1">
    <location>
        <begin position="17"/>
        <end position="198"/>
    </location>
</feature>
<evidence type="ECO:0000256" key="1">
    <source>
        <dbReference type="SAM" id="SignalP"/>
    </source>
</evidence>
<sequence>MSCRTGLFLFIGAALALGGCGDGPTAPDPAAPGAPRPAGPYFDVRGLLDAQVQQLTARHPSVTKHVALRGGTPETVQVPQVKWSDELQIFYQADINKAALRGAYRLDSTTEASGATRRTYTAQPGHPNASVTRLSVLSAGGQPQELEATLRQDNVLFSGQKALRLSLQQGQLRSYEVRGTQKLIFFDTLRYQTQAQVQ</sequence>
<keyword evidence="3" id="KW-1185">Reference proteome</keyword>
<gene>
    <name evidence="2" type="ORF">FNT36_13115</name>
</gene>